<feature type="region of interest" description="Disordered" evidence="1">
    <location>
        <begin position="241"/>
        <end position="439"/>
    </location>
</feature>
<reference evidence="3" key="1">
    <citation type="journal article" date="2011" name="Genome Biol.">
        <title>Comparative genomics of the social amoebae Dictyostelium discoideum and Dictyostelium purpureum.</title>
        <authorList>
            <consortium name="US DOE Joint Genome Institute (JGI-PGF)"/>
            <person name="Sucgang R."/>
            <person name="Kuo A."/>
            <person name="Tian X."/>
            <person name="Salerno W."/>
            <person name="Parikh A."/>
            <person name="Feasley C.L."/>
            <person name="Dalin E."/>
            <person name="Tu H."/>
            <person name="Huang E."/>
            <person name="Barry K."/>
            <person name="Lindquist E."/>
            <person name="Shapiro H."/>
            <person name="Bruce D."/>
            <person name="Schmutz J."/>
            <person name="Salamov A."/>
            <person name="Fey P."/>
            <person name="Gaudet P."/>
            <person name="Anjard C."/>
            <person name="Babu M.M."/>
            <person name="Basu S."/>
            <person name="Bushmanova Y."/>
            <person name="van der Wel H."/>
            <person name="Katoh-Kurasawa M."/>
            <person name="Dinh C."/>
            <person name="Coutinho P.M."/>
            <person name="Saito T."/>
            <person name="Elias M."/>
            <person name="Schaap P."/>
            <person name="Kay R.R."/>
            <person name="Henrissat B."/>
            <person name="Eichinger L."/>
            <person name="Rivero F."/>
            <person name="Putnam N.H."/>
            <person name="West C.M."/>
            <person name="Loomis W.F."/>
            <person name="Chisholm R.L."/>
            <person name="Shaulsky G."/>
            <person name="Strassmann J.E."/>
            <person name="Queller D.C."/>
            <person name="Kuspa A."/>
            <person name="Grigoriev I.V."/>
        </authorList>
    </citation>
    <scope>NUCLEOTIDE SEQUENCE [LARGE SCALE GENOMIC DNA]</scope>
    <source>
        <strain evidence="3">QSDP1</strain>
    </source>
</reference>
<dbReference type="eggNOG" id="KOG1644">
    <property type="taxonomic scope" value="Eukaryota"/>
</dbReference>
<dbReference type="Pfam" id="PF14580">
    <property type="entry name" value="LRR_9"/>
    <property type="match status" value="1"/>
</dbReference>
<dbReference type="EMBL" id="GL871127">
    <property type="protein sequence ID" value="EGC33754.1"/>
    <property type="molecule type" value="Genomic_DNA"/>
</dbReference>
<dbReference type="OMA" id="PNFFNGH"/>
<dbReference type="InterPro" id="IPR043313">
    <property type="entry name" value="LRMDA"/>
</dbReference>
<dbReference type="Gene3D" id="3.80.10.10">
    <property type="entry name" value="Ribonuclease Inhibitor"/>
    <property type="match status" value="1"/>
</dbReference>
<dbReference type="GeneID" id="10503062"/>
<accession>F0ZQM6</accession>
<feature type="compositionally biased region" description="Basic and acidic residues" evidence="1">
    <location>
        <begin position="196"/>
        <end position="226"/>
    </location>
</feature>
<dbReference type="Proteomes" id="UP000001064">
    <property type="component" value="Unassembled WGS sequence"/>
</dbReference>
<dbReference type="STRING" id="5786.F0ZQM6"/>
<dbReference type="InterPro" id="IPR032675">
    <property type="entry name" value="LRR_dom_sf"/>
</dbReference>
<feature type="compositionally biased region" description="Acidic residues" evidence="1">
    <location>
        <begin position="413"/>
        <end position="425"/>
    </location>
</feature>
<organism evidence="2 3">
    <name type="scientific">Dictyostelium purpureum</name>
    <name type="common">Slime mold</name>
    <dbReference type="NCBI Taxonomy" id="5786"/>
    <lineage>
        <taxon>Eukaryota</taxon>
        <taxon>Amoebozoa</taxon>
        <taxon>Evosea</taxon>
        <taxon>Eumycetozoa</taxon>
        <taxon>Dictyostelia</taxon>
        <taxon>Dictyosteliales</taxon>
        <taxon>Dictyosteliaceae</taxon>
        <taxon>Dictyostelium</taxon>
    </lineage>
</organism>
<dbReference type="FunCoup" id="F0ZQM6">
    <property type="interactions" value="373"/>
</dbReference>
<evidence type="ECO:0000313" key="2">
    <source>
        <dbReference type="EMBL" id="EGC33754.1"/>
    </source>
</evidence>
<keyword evidence="3" id="KW-1185">Reference proteome</keyword>
<dbReference type="PANTHER" id="PTHR46282:SF1">
    <property type="entry name" value="LEUCINE-RICH REPEAT-CONTAINING PROTEIN 72-LIKE"/>
    <property type="match status" value="1"/>
</dbReference>
<evidence type="ECO:0000256" key="1">
    <source>
        <dbReference type="SAM" id="MobiDB-lite"/>
    </source>
</evidence>
<feature type="compositionally biased region" description="Basic and acidic residues" evidence="1">
    <location>
        <begin position="247"/>
        <end position="262"/>
    </location>
</feature>
<dbReference type="VEuPathDB" id="AmoebaDB:DICPUDRAFT_154129"/>
<feature type="region of interest" description="Disordered" evidence="1">
    <location>
        <begin position="180"/>
        <end position="226"/>
    </location>
</feature>
<feature type="compositionally biased region" description="Polar residues" evidence="1">
    <location>
        <begin position="278"/>
        <end position="302"/>
    </location>
</feature>
<proteinExistence type="predicted"/>
<dbReference type="AlphaFoldDB" id="F0ZQM6"/>
<dbReference type="SUPFAM" id="SSF52058">
    <property type="entry name" value="L domain-like"/>
    <property type="match status" value="1"/>
</dbReference>
<dbReference type="KEGG" id="dpp:DICPUDRAFT_154129"/>
<feature type="compositionally biased region" description="Low complexity" evidence="1">
    <location>
        <begin position="342"/>
        <end position="351"/>
    </location>
</feature>
<sequence length="439" mass="50697">MVFREQVRDNEKPPERLDLAYREINEINPQIVDRFGPFVKELDLSNNNLERDLTILEGFKKLTTLVLDGNKISHHIKFPILNQLHTLWINSNQIGNLSIFIDKVLESFPNIRTFSMLKNEACPNFFNGHSLREYKDYRLYIISKLKNLQILDSTPVSGEERLEAAKLYGNMSSLTQTLSASTIKPKPTHIDPLLEDDPKKKREQMEKQAILDKEKKKKEKEERKERRNIKKIEKEEKQYNKLLQKQKQQEESQKNQKVKNEDDFTDDEEDNNNNSSSLKTPIKSSDGLNSSLPVFSSEQSPIATILPPIPHKQTVYDNPDMADDEAFTAESSDQSDLPLYRNQNQNTNNGIPIPPPPPQSNIKHENDNDSDDSDTDTDSDSSDWSSEDLNDDDDSNTVSNQLPTKLTIRDQYYQDDSDDDSEDSDNYQNRTHFPVRPPK</sequence>
<evidence type="ECO:0000313" key="3">
    <source>
        <dbReference type="Proteomes" id="UP000001064"/>
    </source>
</evidence>
<dbReference type="InParanoid" id="F0ZQM6"/>
<evidence type="ECO:0008006" key="4">
    <source>
        <dbReference type="Google" id="ProtNLM"/>
    </source>
</evidence>
<dbReference type="PANTHER" id="PTHR46282">
    <property type="entry name" value="LEUCINE-RICH MELANOCYTE DIFFERENTIATION-ASSOCIATED PROTEIN"/>
    <property type="match status" value="1"/>
</dbReference>
<feature type="compositionally biased region" description="Acidic residues" evidence="1">
    <location>
        <begin position="368"/>
        <end position="395"/>
    </location>
</feature>
<dbReference type="RefSeq" id="XP_003289720.1">
    <property type="nucleotide sequence ID" value="XM_003289672.1"/>
</dbReference>
<protein>
    <recommendedName>
        <fullName evidence="4">U2A'/phosphoprotein 32 family A C-terminal domain-containing protein</fullName>
    </recommendedName>
</protein>
<dbReference type="OrthoDB" id="10251250at2759"/>
<name>F0ZQM6_DICPU</name>
<gene>
    <name evidence="2" type="ORF">DICPUDRAFT_154129</name>
</gene>